<keyword evidence="3" id="KW-0805">Transcription regulation</keyword>
<proteinExistence type="predicted"/>
<dbReference type="InterPro" id="IPR003018">
    <property type="entry name" value="GAF"/>
</dbReference>
<dbReference type="Pfam" id="PF03861">
    <property type="entry name" value="ANTAR"/>
    <property type="match status" value="1"/>
</dbReference>
<dbReference type="Proteomes" id="UP001501303">
    <property type="component" value="Unassembled WGS sequence"/>
</dbReference>
<dbReference type="InterPro" id="IPR036388">
    <property type="entry name" value="WH-like_DNA-bd_sf"/>
</dbReference>
<dbReference type="SMART" id="SM01012">
    <property type="entry name" value="ANTAR"/>
    <property type="match status" value="1"/>
</dbReference>
<dbReference type="Pfam" id="PF13185">
    <property type="entry name" value="GAF_2"/>
    <property type="match status" value="1"/>
</dbReference>
<evidence type="ECO:0000256" key="3">
    <source>
        <dbReference type="ARBA" id="ARBA00023015"/>
    </source>
</evidence>
<dbReference type="EMBL" id="BAAAMJ010000008">
    <property type="protein sequence ID" value="GAA1900799.1"/>
    <property type="molecule type" value="Genomic_DNA"/>
</dbReference>
<keyword evidence="7" id="KW-1185">Reference proteome</keyword>
<dbReference type="PROSITE" id="PS50921">
    <property type="entry name" value="ANTAR"/>
    <property type="match status" value="1"/>
</dbReference>
<evidence type="ECO:0000256" key="1">
    <source>
        <dbReference type="ARBA" id="ARBA00022679"/>
    </source>
</evidence>
<dbReference type="RefSeq" id="WP_344259030.1">
    <property type="nucleotide sequence ID" value="NZ_BAAAMJ010000008.1"/>
</dbReference>
<dbReference type="Gene3D" id="1.10.10.10">
    <property type="entry name" value="Winged helix-like DNA-binding domain superfamily/Winged helix DNA-binding domain"/>
    <property type="match status" value="1"/>
</dbReference>
<evidence type="ECO:0000313" key="6">
    <source>
        <dbReference type="EMBL" id="GAA1900799.1"/>
    </source>
</evidence>
<organism evidence="6 7">
    <name type="scientific">Streptomyces sodiiphilus</name>
    <dbReference type="NCBI Taxonomy" id="226217"/>
    <lineage>
        <taxon>Bacteria</taxon>
        <taxon>Bacillati</taxon>
        <taxon>Actinomycetota</taxon>
        <taxon>Actinomycetes</taxon>
        <taxon>Kitasatosporales</taxon>
        <taxon>Streptomycetaceae</taxon>
        <taxon>Streptomyces</taxon>
    </lineage>
</organism>
<gene>
    <name evidence="6" type="ORF">GCM10009716_08330</name>
</gene>
<accession>A0ABN2NSA1</accession>
<keyword evidence="1" id="KW-0808">Transferase</keyword>
<dbReference type="InterPro" id="IPR005561">
    <property type="entry name" value="ANTAR"/>
</dbReference>
<keyword evidence="4" id="KW-0804">Transcription</keyword>
<dbReference type="InterPro" id="IPR012074">
    <property type="entry name" value="GAF_ANTAR"/>
</dbReference>
<name>A0ABN2NSA1_9ACTN</name>
<keyword evidence="2" id="KW-0418">Kinase</keyword>
<evidence type="ECO:0000313" key="7">
    <source>
        <dbReference type="Proteomes" id="UP001501303"/>
    </source>
</evidence>
<evidence type="ECO:0000256" key="2">
    <source>
        <dbReference type="ARBA" id="ARBA00022777"/>
    </source>
</evidence>
<reference evidence="6 7" key="1">
    <citation type="journal article" date="2019" name="Int. J. Syst. Evol. Microbiol.">
        <title>The Global Catalogue of Microorganisms (GCM) 10K type strain sequencing project: providing services to taxonomists for standard genome sequencing and annotation.</title>
        <authorList>
            <consortium name="The Broad Institute Genomics Platform"/>
            <consortium name="The Broad Institute Genome Sequencing Center for Infectious Disease"/>
            <person name="Wu L."/>
            <person name="Ma J."/>
        </authorList>
    </citation>
    <scope>NUCLEOTIDE SEQUENCE [LARGE SCALE GENOMIC DNA]</scope>
    <source>
        <strain evidence="6 7">JCM 13581</strain>
    </source>
</reference>
<dbReference type="InterPro" id="IPR029016">
    <property type="entry name" value="GAF-like_dom_sf"/>
</dbReference>
<dbReference type="InterPro" id="IPR011006">
    <property type="entry name" value="CheY-like_superfamily"/>
</dbReference>
<dbReference type="SUPFAM" id="SSF55781">
    <property type="entry name" value="GAF domain-like"/>
    <property type="match status" value="1"/>
</dbReference>
<evidence type="ECO:0000259" key="5">
    <source>
        <dbReference type="PROSITE" id="PS50921"/>
    </source>
</evidence>
<evidence type="ECO:0000256" key="4">
    <source>
        <dbReference type="ARBA" id="ARBA00023163"/>
    </source>
</evidence>
<protein>
    <recommendedName>
        <fullName evidence="5">ANTAR domain-containing protein</fullName>
    </recommendedName>
</protein>
<comment type="caution">
    <text evidence="6">The sequence shown here is derived from an EMBL/GenBank/DDBJ whole genome shotgun (WGS) entry which is preliminary data.</text>
</comment>
<dbReference type="SMART" id="SM00065">
    <property type="entry name" value="GAF"/>
    <property type="match status" value="1"/>
</dbReference>
<sequence length="256" mass="27446">MHDLPAEKDTPQSAAEAGTTQLMGLLLAAEGLEEFLEGLAERAAGAAGIPLSCGVTVQPGESGPVTAGNDPRAVGLDEEQYAAGEGPGLDALRFRDTQHLLDTADADADRWQHFRGRALAHGVRSALSLPLIVPGDVRPAGSLTLYAPRAAAFDTQARERVEIFARQAAVALGVSRKIADLVETTEDLHAALASRPVIDQALGIIMAQRRCDSEVAFTVLRRASQRQNDKLLTVARRFIEHITGKPPVVRPFRPRR</sequence>
<feature type="domain" description="ANTAR" evidence="5">
    <location>
        <begin position="178"/>
        <end position="239"/>
    </location>
</feature>
<dbReference type="PIRSF" id="PIRSF036625">
    <property type="entry name" value="GAF_ANTAR"/>
    <property type="match status" value="1"/>
</dbReference>
<dbReference type="Gene3D" id="3.30.450.40">
    <property type="match status" value="1"/>
</dbReference>
<dbReference type="SUPFAM" id="SSF52172">
    <property type="entry name" value="CheY-like"/>
    <property type="match status" value="1"/>
</dbReference>